<evidence type="ECO:0000313" key="2">
    <source>
        <dbReference type="EMBL" id="KIA91880.1"/>
    </source>
</evidence>
<keyword evidence="3" id="KW-1185">Reference proteome</keyword>
<feature type="signal peptide" evidence="1">
    <location>
        <begin position="1"/>
        <end position="23"/>
    </location>
</feature>
<reference evidence="2 3" key="1">
    <citation type="submission" date="2014-10" db="EMBL/GenBank/DDBJ databases">
        <title>Pedobacter Kyungheensis.</title>
        <authorList>
            <person name="Anderson B.M."/>
            <person name="Newman J.D."/>
        </authorList>
    </citation>
    <scope>NUCLEOTIDE SEQUENCE [LARGE SCALE GENOMIC DNA]</scope>
    <source>
        <strain evidence="2 3">KACC 16221</strain>
    </source>
</reference>
<evidence type="ECO:0008006" key="4">
    <source>
        <dbReference type="Google" id="ProtNLM"/>
    </source>
</evidence>
<dbReference type="AlphaFoldDB" id="A0A0C1DD45"/>
<evidence type="ECO:0000256" key="1">
    <source>
        <dbReference type="SAM" id="SignalP"/>
    </source>
</evidence>
<organism evidence="2 3">
    <name type="scientific">Pedobacter kyungheensis</name>
    <dbReference type="NCBI Taxonomy" id="1069985"/>
    <lineage>
        <taxon>Bacteria</taxon>
        <taxon>Pseudomonadati</taxon>
        <taxon>Bacteroidota</taxon>
        <taxon>Sphingobacteriia</taxon>
        <taxon>Sphingobacteriales</taxon>
        <taxon>Sphingobacteriaceae</taxon>
        <taxon>Pedobacter</taxon>
    </lineage>
</organism>
<proteinExistence type="predicted"/>
<dbReference type="RefSeq" id="WP_039479363.1">
    <property type="nucleotide sequence ID" value="NZ_JSYN01000025.1"/>
</dbReference>
<name>A0A0C1DD45_9SPHI</name>
<comment type="caution">
    <text evidence="2">The sequence shown here is derived from an EMBL/GenBank/DDBJ whole genome shotgun (WGS) entry which is preliminary data.</text>
</comment>
<protein>
    <recommendedName>
        <fullName evidence="4">YD repeat-containing protein</fullName>
    </recommendedName>
</protein>
<sequence>MIKYNKHRLFLLLLVFFALQSKSQSINEETSCFYQSSKHNYTTKTETPGSDGSTEVSILIYPEDYAAGAAFTDAMVNKRLLKYPIEMVSMVVVNGQTYIKSGSITQYNSLTGFKEAEMALEISEPIPLASFKFSNSVTGQLPFTGSTTAFSPDSHYKTKVTYDLYSNFNKPLQISTASGISSCYLYDDNGTYVLAEISNAKLEDVAYTSFEPYTPGNRSWVYSDEAYSSGITGQGGYNLNTALNYTVSRSGLNTSKTYELTYWKRGENTVNIAGATVLSTEISRATNDDKEATDWMFVRHTFTNASSISISGSEIDIDELRLCPVEARMKTYTYKVMMTNWTEDMELTEAGDVSGRILRYEYDGLDRILNIKDTYYNTLETTQYNLRH</sequence>
<gene>
    <name evidence="2" type="ORF">OC25_18985</name>
</gene>
<dbReference type="OrthoDB" id="9814627at2"/>
<keyword evidence="1" id="KW-0732">Signal</keyword>
<feature type="chain" id="PRO_5002143468" description="YD repeat-containing protein" evidence="1">
    <location>
        <begin position="24"/>
        <end position="388"/>
    </location>
</feature>
<evidence type="ECO:0000313" key="3">
    <source>
        <dbReference type="Proteomes" id="UP000031246"/>
    </source>
</evidence>
<dbReference type="EMBL" id="JSYN01000025">
    <property type="protein sequence ID" value="KIA91880.1"/>
    <property type="molecule type" value="Genomic_DNA"/>
</dbReference>
<dbReference type="Proteomes" id="UP000031246">
    <property type="component" value="Unassembled WGS sequence"/>
</dbReference>
<accession>A0A0C1DD45</accession>